<sequence length="75" mass="8652">MLEELGSIERHWDLETTLPLNRDRRTKMQTIIRELQVAIAERNLFASDVVVSEEVPAPWSAGNKLKLFHVLLPDN</sequence>
<accession>A0A0G4H9P0</accession>
<evidence type="ECO:0000313" key="1">
    <source>
        <dbReference type="EMBL" id="CEM40628.1"/>
    </source>
</evidence>
<name>A0A0G4H9P0_9ALVE</name>
<protein>
    <submittedName>
        <fullName evidence="1">Uncharacterized protein</fullName>
    </submittedName>
</protein>
<proteinExistence type="predicted"/>
<organism evidence="1">
    <name type="scientific">Chromera velia CCMP2878</name>
    <dbReference type="NCBI Taxonomy" id="1169474"/>
    <lineage>
        <taxon>Eukaryota</taxon>
        <taxon>Sar</taxon>
        <taxon>Alveolata</taxon>
        <taxon>Colpodellida</taxon>
        <taxon>Chromeraceae</taxon>
        <taxon>Chromera</taxon>
    </lineage>
</organism>
<reference evidence="1" key="1">
    <citation type="submission" date="2014-11" db="EMBL/GenBank/DDBJ databases">
        <authorList>
            <person name="Otto D Thomas"/>
            <person name="Naeem Raeece"/>
        </authorList>
    </citation>
    <scope>NUCLEOTIDE SEQUENCE</scope>
</reference>
<dbReference type="AlphaFoldDB" id="A0A0G4H9P0"/>
<dbReference type="EMBL" id="CDMZ01002073">
    <property type="protein sequence ID" value="CEM40628.1"/>
    <property type="molecule type" value="Genomic_DNA"/>
</dbReference>
<gene>
    <name evidence="1" type="ORF">Cvel_25429</name>
</gene>
<dbReference type="VEuPathDB" id="CryptoDB:Cvel_25429"/>